<proteinExistence type="inferred from homology"/>
<dbReference type="InterPro" id="IPR036138">
    <property type="entry name" value="PBP_dimer_sf"/>
</dbReference>
<dbReference type="InterPro" id="IPR012338">
    <property type="entry name" value="Beta-lactam/transpept-like"/>
</dbReference>
<comment type="caution">
    <text evidence="7">The sequence shown here is derived from an EMBL/GenBank/DDBJ whole genome shotgun (WGS) entry which is preliminary data.</text>
</comment>
<dbReference type="STRING" id="1265.SAMN02910280_2500"/>
<dbReference type="InterPro" id="IPR050515">
    <property type="entry name" value="Beta-lactam/transpept"/>
</dbReference>
<protein>
    <submittedName>
        <fullName evidence="7">Penicillin-binding protein 2</fullName>
    </submittedName>
</protein>
<sequence length="757" mass="83337">MKGFAENLKSIIIILLVVALALLSSFRLMKIQVVGDKEIATPQLYEPGTLTYTKGVKATRGEIMDYAGNVLITNDSRTDLVLQMAFFPTDLQEGNKALLGIYRALEERGIKFEESIPISFSKPYVFKSNDTEELISDLNLNVYATAENCIDKLISDYEIDEKYTDEEKRIIAGMRYQMIDKDFSYSNDLLLAEGVDEQTVIDMKELGNFYRGIEAVDASERRIVRGDILPHELGTVGPIYAEEYDELKTKGYSYNDTLGKSGIEAAMETPLRGVNGEEQIAVKDGKVRDVKTISEATSGETIKLTVDGSFQLKLQGILDNFIAGFPAINPKPGILDAKCGAICVLDAKTGAVKGMASAPTYNLKDYSENYDYFLQAANSPLVNRCTYGLYRPGSTFKTVTATAALNEGVVTGGTPLVCNQGYDFYGTHYSCTGYHGNITVRRAIEVSCNSYFYEVSRMLGIDNITKYAKLYGLGSSTGIETGDAPGYLCNPETFAENGQEWYVGYVIQAGIGNQDCGMTPLQMAVVANTIANRGVRYQPYLVDSYYSYGSGSLIKKTEPTIAQQIELNTPDLYDFIIGGMIDASHNMPANHSLSNLGFDVAIKTGTPQTGANLEKQNSFFIGFAPANNPEIAFAGVIEDGEYSKYMIRDIILAYQECYGLNGVKPTKQKLPEEIRPELTTTSSTESTTTTTTTTTAEITTEPYTEPANETPYNEQQPWTPQEQQPWTEYPAAVPTEPVIPYDPNAYAPEASQDPNYN</sequence>
<dbReference type="Gene3D" id="3.90.1310.10">
    <property type="entry name" value="Penicillin-binding protein 2a (Domain 2)"/>
    <property type="match status" value="1"/>
</dbReference>
<dbReference type="GO" id="GO:0005886">
    <property type="term" value="C:plasma membrane"/>
    <property type="evidence" value="ECO:0007669"/>
    <property type="project" value="TreeGrafter"/>
</dbReference>
<dbReference type="EMBL" id="QGDI01000005">
    <property type="protein sequence ID" value="PWJ13090.1"/>
    <property type="molecule type" value="Genomic_DNA"/>
</dbReference>
<dbReference type="GO" id="GO:0008658">
    <property type="term" value="F:penicillin binding"/>
    <property type="evidence" value="ECO:0007669"/>
    <property type="project" value="InterPro"/>
</dbReference>
<feature type="region of interest" description="Disordered" evidence="4">
    <location>
        <begin position="669"/>
        <end position="757"/>
    </location>
</feature>
<dbReference type="Pfam" id="PF00905">
    <property type="entry name" value="Transpeptidase"/>
    <property type="match status" value="1"/>
</dbReference>
<feature type="compositionally biased region" description="Low complexity" evidence="4">
    <location>
        <begin position="679"/>
        <end position="701"/>
    </location>
</feature>
<feature type="domain" description="Penicillin-binding protein dimerisation" evidence="6">
    <location>
        <begin position="57"/>
        <end position="287"/>
    </location>
</feature>
<evidence type="ECO:0000256" key="3">
    <source>
        <dbReference type="ARBA" id="ARBA00023136"/>
    </source>
</evidence>
<keyword evidence="3" id="KW-0472">Membrane</keyword>
<dbReference type="InterPro" id="IPR001460">
    <property type="entry name" value="PCN-bd_Tpept"/>
</dbReference>
<reference evidence="7 8" key="1">
    <citation type="submission" date="2018-05" db="EMBL/GenBank/DDBJ databases">
        <title>The Hungate 1000. A catalogue of reference genomes from the rumen microbiome.</title>
        <authorList>
            <person name="Kelly W."/>
        </authorList>
    </citation>
    <scope>NUCLEOTIDE SEQUENCE [LARGE SCALE GENOMIC DNA]</scope>
    <source>
        <strain evidence="7 8">SAb67</strain>
    </source>
</reference>
<evidence type="ECO:0000256" key="2">
    <source>
        <dbReference type="ARBA" id="ARBA00007171"/>
    </source>
</evidence>
<evidence type="ECO:0000256" key="4">
    <source>
        <dbReference type="SAM" id="MobiDB-lite"/>
    </source>
</evidence>
<evidence type="ECO:0000259" key="5">
    <source>
        <dbReference type="Pfam" id="PF00905"/>
    </source>
</evidence>
<dbReference type="SUPFAM" id="SSF56519">
    <property type="entry name" value="Penicillin binding protein dimerisation domain"/>
    <property type="match status" value="1"/>
</dbReference>
<comment type="similarity">
    <text evidence="2">Belongs to the transpeptidase family.</text>
</comment>
<dbReference type="RefSeq" id="WP_109726371.1">
    <property type="nucleotide sequence ID" value="NZ_CAMOTJ010000018.1"/>
</dbReference>
<evidence type="ECO:0000256" key="1">
    <source>
        <dbReference type="ARBA" id="ARBA00004370"/>
    </source>
</evidence>
<feature type="compositionally biased region" description="Low complexity" evidence="4">
    <location>
        <begin position="714"/>
        <end position="728"/>
    </location>
</feature>
<dbReference type="OrthoDB" id="9757901at2"/>
<dbReference type="PANTHER" id="PTHR30627">
    <property type="entry name" value="PEPTIDOGLYCAN D,D-TRANSPEPTIDASE"/>
    <property type="match status" value="1"/>
</dbReference>
<dbReference type="AlphaFoldDB" id="A0A315YMU7"/>
<gene>
    <name evidence="7" type="ORF">IE37_01589</name>
</gene>
<dbReference type="Gene3D" id="3.40.710.10">
    <property type="entry name" value="DD-peptidase/beta-lactamase superfamily"/>
    <property type="match status" value="1"/>
</dbReference>
<dbReference type="Proteomes" id="UP000245720">
    <property type="component" value="Unassembled WGS sequence"/>
</dbReference>
<dbReference type="Pfam" id="PF03717">
    <property type="entry name" value="PBP_dimer"/>
    <property type="match status" value="1"/>
</dbReference>
<feature type="domain" description="Penicillin-binding protein transpeptidase" evidence="5">
    <location>
        <begin position="340"/>
        <end position="644"/>
    </location>
</feature>
<dbReference type="Gene3D" id="1.10.10.1230">
    <property type="entry name" value="Penicillin-binding protein, N-terminal non-catalytic domain, head sub-domain"/>
    <property type="match status" value="1"/>
</dbReference>
<evidence type="ECO:0000313" key="7">
    <source>
        <dbReference type="EMBL" id="PWJ13090.1"/>
    </source>
</evidence>
<name>A0A315YMU7_RUMFL</name>
<evidence type="ECO:0000259" key="6">
    <source>
        <dbReference type="Pfam" id="PF03717"/>
    </source>
</evidence>
<evidence type="ECO:0000313" key="8">
    <source>
        <dbReference type="Proteomes" id="UP000245720"/>
    </source>
</evidence>
<dbReference type="GO" id="GO:0071555">
    <property type="term" value="P:cell wall organization"/>
    <property type="evidence" value="ECO:0007669"/>
    <property type="project" value="TreeGrafter"/>
</dbReference>
<dbReference type="SUPFAM" id="SSF56601">
    <property type="entry name" value="beta-lactamase/transpeptidase-like"/>
    <property type="match status" value="1"/>
</dbReference>
<dbReference type="InterPro" id="IPR005311">
    <property type="entry name" value="PBP_dimer"/>
</dbReference>
<organism evidence="7 8">
    <name type="scientific">Ruminococcus flavefaciens</name>
    <dbReference type="NCBI Taxonomy" id="1265"/>
    <lineage>
        <taxon>Bacteria</taxon>
        <taxon>Bacillati</taxon>
        <taxon>Bacillota</taxon>
        <taxon>Clostridia</taxon>
        <taxon>Eubacteriales</taxon>
        <taxon>Oscillospiraceae</taxon>
        <taxon>Ruminococcus</taxon>
    </lineage>
</organism>
<comment type="subcellular location">
    <subcellularLocation>
        <location evidence="1">Membrane</location>
    </subcellularLocation>
</comment>
<accession>A0A315YMU7</accession>